<dbReference type="Proteomes" id="UP000192042">
    <property type="component" value="Chromosome I"/>
</dbReference>
<feature type="transmembrane region" description="Helical" evidence="1">
    <location>
        <begin position="280"/>
        <end position="300"/>
    </location>
</feature>
<dbReference type="AlphaFoldDB" id="A0A1W1IA47"/>
<organism evidence="2 3">
    <name type="scientific">Nitrospira japonica</name>
    <dbReference type="NCBI Taxonomy" id="1325564"/>
    <lineage>
        <taxon>Bacteria</taxon>
        <taxon>Pseudomonadati</taxon>
        <taxon>Nitrospirota</taxon>
        <taxon>Nitrospiria</taxon>
        <taxon>Nitrospirales</taxon>
        <taxon>Nitrospiraceae</taxon>
        <taxon>Nitrospira</taxon>
    </lineage>
</organism>
<name>A0A1W1IA47_9BACT</name>
<gene>
    <name evidence="2" type="ORF">NSJP_3709</name>
</gene>
<feature type="transmembrane region" description="Helical" evidence="1">
    <location>
        <begin position="125"/>
        <end position="154"/>
    </location>
</feature>
<feature type="transmembrane region" description="Helical" evidence="1">
    <location>
        <begin position="312"/>
        <end position="330"/>
    </location>
</feature>
<sequence length="416" mass="44925">MKDHVTQWLNQAHAWIGLFSAWILFSVFATGTLAVFDEEITYWMLQPEIQKITTASGPVGFSPEFRTAELFMESPLNGSGGDGLVQLIKWQDKRSFTGQSIDPATGNLLVFRETRGGDLFYHFHYGLLAGLAGVWMVGAAAIAIWAAAITGVLIRRRRFIADLFMAGFRTVSLRSWSDVHNAIGLLMLPFLATITITGLVVLWSIYLAGGTPESGEAGASLAGLLHFGRFGGVVSRWGYFLMGFASSLVVATGLAIRTAKRRRGRGDRSDPLAVQVADRLAVGVVAGLLVAVAAFFWINRVLPAVVPHRADWEVRAFFSVWAICVGFGALRGESALAWRDLLAAAGVLLMLLPGLNLLTTKSHLLATVTDGQWGLAAVDITSLFVGTCLAWVAVRVRRGLVGEFGDRLSTLSVSDA</sequence>
<feature type="transmembrane region" description="Helical" evidence="1">
    <location>
        <begin position="237"/>
        <end position="259"/>
    </location>
</feature>
<feature type="transmembrane region" description="Helical" evidence="1">
    <location>
        <begin position="12"/>
        <end position="36"/>
    </location>
</feature>
<proteinExistence type="predicted"/>
<protein>
    <recommendedName>
        <fullName evidence="4">Iron-regulated membrane protein</fullName>
    </recommendedName>
</protein>
<keyword evidence="3" id="KW-1185">Reference proteome</keyword>
<keyword evidence="1" id="KW-1133">Transmembrane helix</keyword>
<dbReference type="PANTHER" id="PTHR34219">
    <property type="entry name" value="IRON-REGULATED INNER MEMBRANE PROTEIN-RELATED"/>
    <property type="match status" value="1"/>
</dbReference>
<dbReference type="RefSeq" id="WP_080888053.1">
    <property type="nucleotide sequence ID" value="NZ_LT828648.1"/>
</dbReference>
<dbReference type="InterPro" id="IPR005625">
    <property type="entry name" value="PepSY-ass_TM"/>
</dbReference>
<feature type="transmembrane region" description="Helical" evidence="1">
    <location>
        <begin position="342"/>
        <end position="359"/>
    </location>
</feature>
<evidence type="ECO:0008006" key="4">
    <source>
        <dbReference type="Google" id="ProtNLM"/>
    </source>
</evidence>
<dbReference type="KEGG" id="nja:NSJP_3709"/>
<feature type="transmembrane region" description="Helical" evidence="1">
    <location>
        <begin position="182"/>
        <end position="206"/>
    </location>
</feature>
<evidence type="ECO:0000313" key="3">
    <source>
        <dbReference type="Proteomes" id="UP000192042"/>
    </source>
</evidence>
<keyword evidence="1" id="KW-0472">Membrane</keyword>
<dbReference type="PANTHER" id="PTHR34219:SF4">
    <property type="entry name" value="PEPSY DOMAIN-CONTAINING PROTEIN"/>
    <property type="match status" value="1"/>
</dbReference>
<dbReference type="EMBL" id="LT828648">
    <property type="protein sequence ID" value="SLM49876.1"/>
    <property type="molecule type" value="Genomic_DNA"/>
</dbReference>
<reference evidence="2 3" key="1">
    <citation type="submission" date="2017-03" db="EMBL/GenBank/DDBJ databases">
        <authorList>
            <person name="Afonso C.L."/>
            <person name="Miller P.J."/>
            <person name="Scott M.A."/>
            <person name="Spackman E."/>
            <person name="Goraichik I."/>
            <person name="Dimitrov K.M."/>
            <person name="Suarez D.L."/>
            <person name="Swayne D.E."/>
        </authorList>
    </citation>
    <scope>NUCLEOTIDE SEQUENCE [LARGE SCALE GENOMIC DNA]</scope>
    <source>
        <strain evidence="2">Genome sequencing of Nitrospira japonica strain NJ11</strain>
    </source>
</reference>
<evidence type="ECO:0000313" key="2">
    <source>
        <dbReference type="EMBL" id="SLM49876.1"/>
    </source>
</evidence>
<dbReference type="OrthoDB" id="9776609at2"/>
<dbReference type="STRING" id="1325564.NSJP_3709"/>
<evidence type="ECO:0000256" key="1">
    <source>
        <dbReference type="SAM" id="Phobius"/>
    </source>
</evidence>
<dbReference type="Pfam" id="PF03929">
    <property type="entry name" value="PepSY_TM"/>
    <property type="match status" value="1"/>
</dbReference>
<keyword evidence="1" id="KW-0812">Transmembrane</keyword>
<feature type="transmembrane region" description="Helical" evidence="1">
    <location>
        <begin position="371"/>
        <end position="394"/>
    </location>
</feature>
<accession>A0A1W1IA47</accession>